<protein>
    <recommendedName>
        <fullName evidence="3">Lipoprotein</fullName>
    </recommendedName>
</protein>
<dbReference type="PROSITE" id="PS51257">
    <property type="entry name" value="PROKAR_LIPOPROTEIN"/>
    <property type="match status" value="1"/>
</dbReference>
<accession>A0AAW8CA34</accession>
<comment type="caution">
    <text evidence="1">The sequence shown here is derived from an EMBL/GenBank/DDBJ whole genome shotgun (WGS) entry which is preliminary data.</text>
</comment>
<evidence type="ECO:0008006" key="3">
    <source>
        <dbReference type="Google" id="ProtNLM"/>
    </source>
</evidence>
<keyword evidence="2" id="KW-1185">Reference proteome</keyword>
<dbReference type="AlphaFoldDB" id="A0AAW8CA34"/>
<evidence type="ECO:0000313" key="2">
    <source>
        <dbReference type="Proteomes" id="UP001226020"/>
    </source>
</evidence>
<organism evidence="1 2">
    <name type="scientific">Phocoenobacter atlanticus subsp. atlanticus</name>
    <dbReference type="NCBI Taxonomy" id="3061285"/>
    <lineage>
        <taxon>Bacteria</taxon>
        <taxon>Pseudomonadati</taxon>
        <taxon>Pseudomonadota</taxon>
        <taxon>Gammaproteobacteria</taxon>
        <taxon>Pasteurellales</taxon>
        <taxon>Pasteurellaceae</taxon>
        <taxon>Phocoenobacter</taxon>
        <taxon>Phocoenobacter atlanticus</taxon>
    </lineage>
</organism>
<sequence length="207" mass="24556">MKKLLILSTTLLLSGCQLLFNGSEVRDIPTKQFSYHSIAVDKEDPRYFRLTFWSDRDLRQPLYKDIRNMQCYVKDKPKITKRDWTHSKEAMYALTDKNSVKPYNNGFLYTTSFTYSEEFIIHSKEEEEKFIDASCGCSTYEDHSLHAQHIREKIIKQLQPADKQLTCSFMHVPFFSMFTYISSPMIIPKQDLLRVFEEQKQLHRVTE</sequence>
<reference evidence="1 2" key="1">
    <citation type="journal article" date="2023" name="Front. Microbiol.">
        <title>Phylogeography and host specificity of Pasteurellaceae pathogenic to sea-farmed fish in the north-east Atlantic.</title>
        <authorList>
            <person name="Gulla S."/>
            <person name="Colquhoun D.J."/>
            <person name="Olsen A.B."/>
            <person name="Spilsberg B."/>
            <person name="Lagesen K."/>
            <person name="Aakesson C.P."/>
            <person name="Strom S."/>
            <person name="Manji F."/>
            <person name="Birkbeck T.H."/>
            <person name="Nilsen H.K."/>
        </authorList>
    </citation>
    <scope>NUCLEOTIDE SEQUENCE [LARGE SCALE GENOMIC DNA]</scope>
    <source>
        <strain evidence="1 2">NVIB3131</strain>
    </source>
</reference>
<dbReference type="RefSeq" id="WP_306351137.1">
    <property type="nucleotide sequence ID" value="NZ_JASAWV010000004.1"/>
</dbReference>
<name>A0AAW8CA34_9PAST</name>
<dbReference type="EMBL" id="JASAXT010000004">
    <property type="protein sequence ID" value="MDP8148118.1"/>
    <property type="molecule type" value="Genomic_DNA"/>
</dbReference>
<gene>
    <name evidence="1" type="ORF">QJU57_03355</name>
</gene>
<evidence type="ECO:0000313" key="1">
    <source>
        <dbReference type="EMBL" id="MDP8148118.1"/>
    </source>
</evidence>
<proteinExistence type="predicted"/>
<dbReference type="Proteomes" id="UP001226020">
    <property type="component" value="Unassembled WGS sequence"/>
</dbReference>